<dbReference type="PANTHER" id="PTHR12236:SF75">
    <property type="entry name" value="CUTICULAR PROTEIN 62BB, ISOFORM A"/>
    <property type="match status" value="1"/>
</dbReference>
<dbReference type="InterPro" id="IPR031311">
    <property type="entry name" value="CHIT_BIND_RR_consensus"/>
</dbReference>
<protein>
    <submittedName>
        <fullName evidence="1">Uncharacterized protein</fullName>
    </submittedName>
</protein>
<reference evidence="1" key="1">
    <citation type="submission" date="2015-05" db="UniProtKB">
        <authorList>
            <consortium name="EnsemblMetazoa"/>
        </authorList>
    </citation>
    <scope>IDENTIFICATION</scope>
</reference>
<dbReference type="Pfam" id="PF00379">
    <property type="entry name" value="Chitin_bind_4"/>
    <property type="match status" value="1"/>
</dbReference>
<dbReference type="HOGENOM" id="CLU_075165_1_0_1"/>
<sequence>MSVIAFAVLVVVTQAQYYGHPGYLGYGYGAPVAYGGYAGYGQVPVARLAAAPVAPVPVARAPAAVAPVREDAAYDPNPQYTYSYQVDDPVTGDSKAQTETRQGDVVQGSYTLIEPDGSRRTVDYTADPVSGFNAVVRKDGGVTSAPVAVPVGAPAPVAVARTPVAAAAYRTPLAVNRGPVYVGHPYHSAYGVYGH</sequence>
<dbReference type="STRING" id="13249.T1HEG0"/>
<accession>T1HEG0</accession>
<dbReference type="GO" id="GO:0031012">
    <property type="term" value="C:extracellular matrix"/>
    <property type="evidence" value="ECO:0007669"/>
    <property type="project" value="TreeGrafter"/>
</dbReference>
<dbReference type="InParanoid" id="T1HEG0"/>
<dbReference type="GO" id="GO:0005615">
    <property type="term" value="C:extracellular space"/>
    <property type="evidence" value="ECO:0007669"/>
    <property type="project" value="TreeGrafter"/>
</dbReference>
<dbReference type="Proteomes" id="UP000015103">
    <property type="component" value="Unassembled WGS sequence"/>
</dbReference>
<dbReference type="PROSITE" id="PS51155">
    <property type="entry name" value="CHIT_BIND_RR_2"/>
    <property type="match status" value="1"/>
</dbReference>
<dbReference type="VEuPathDB" id="VectorBase:RPRC002432"/>
<dbReference type="EnsemblMetazoa" id="RPRC002432-RA">
    <property type="protein sequence ID" value="RPRC002432-PA"/>
    <property type="gene ID" value="RPRC002432"/>
</dbReference>
<name>T1HEG0_RHOPR</name>
<keyword evidence="2" id="KW-1185">Reference proteome</keyword>
<dbReference type="EMBL" id="ACPB03016477">
    <property type="status" value="NOT_ANNOTATED_CDS"/>
    <property type="molecule type" value="Genomic_DNA"/>
</dbReference>
<dbReference type="GO" id="GO:0042302">
    <property type="term" value="F:structural constituent of cuticle"/>
    <property type="evidence" value="ECO:0007669"/>
    <property type="project" value="UniProtKB-UniRule"/>
</dbReference>
<proteinExistence type="predicted"/>
<dbReference type="PRINTS" id="PR00947">
    <property type="entry name" value="CUTICLE"/>
</dbReference>
<organism evidence="1 2">
    <name type="scientific">Rhodnius prolixus</name>
    <name type="common">Triatomid bug</name>
    <dbReference type="NCBI Taxonomy" id="13249"/>
    <lineage>
        <taxon>Eukaryota</taxon>
        <taxon>Metazoa</taxon>
        <taxon>Ecdysozoa</taxon>
        <taxon>Arthropoda</taxon>
        <taxon>Hexapoda</taxon>
        <taxon>Insecta</taxon>
        <taxon>Pterygota</taxon>
        <taxon>Neoptera</taxon>
        <taxon>Paraneoptera</taxon>
        <taxon>Hemiptera</taxon>
        <taxon>Heteroptera</taxon>
        <taxon>Panheteroptera</taxon>
        <taxon>Cimicomorpha</taxon>
        <taxon>Reduviidae</taxon>
        <taxon>Triatominae</taxon>
        <taxon>Rhodnius</taxon>
    </lineage>
</organism>
<dbReference type="AlphaFoldDB" id="T1HEG0"/>
<dbReference type="InterPro" id="IPR000618">
    <property type="entry name" value="Insect_cuticle"/>
</dbReference>
<evidence type="ECO:0000313" key="1">
    <source>
        <dbReference type="EnsemblMetazoa" id="RPRC002432-PA"/>
    </source>
</evidence>
<dbReference type="PANTHER" id="PTHR12236">
    <property type="entry name" value="STRUCTURAL CONTITUENT OF CUTICLE"/>
    <property type="match status" value="1"/>
</dbReference>
<dbReference type="PROSITE" id="PS00233">
    <property type="entry name" value="CHIT_BIND_RR_1"/>
    <property type="match status" value="1"/>
</dbReference>
<evidence type="ECO:0000313" key="2">
    <source>
        <dbReference type="Proteomes" id="UP000015103"/>
    </source>
</evidence>
<dbReference type="InterPro" id="IPR051217">
    <property type="entry name" value="Insect_Cuticle_Struc_Prot"/>
</dbReference>